<keyword evidence="3" id="KW-0067">ATP-binding</keyword>
<dbReference type="Gene3D" id="2.40.100.10">
    <property type="entry name" value="Cyclophilin-like"/>
    <property type="match status" value="1"/>
</dbReference>
<organism evidence="5 6">
    <name type="scientific">Fimbriiglobus ruber</name>
    <dbReference type="NCBI Taxonomy" id="1908690"/>
    <lineage>
        <taxon>Bacteria</taxon>
        <taxon>Pseudomonadati</taxon>
        <taxon>Planctomycetota</taxon>
        <taxon>Planctomycetia</taxon>
        <taxon>Gemmatales</taxon>
        <taxon>Gemmataceae</taxon>
        <taxon>Fimbriiglobus</taxon>
    </lineage>
</organism>
<dbReference type="GO" id="GO:0005524">
    <property type="term" value="F:ATP binding"/>
    <property type="evidence" value="ECO:0007669"/>
    <property type="project" value="UniProtKB-KW"/>
</dbReference>
<feature type="domain" description="Carboxyltransferase" evidence="4">
    <location>
        <begin position="63"/>
        <end position="327"/>
    </location>
</feature>
<keyword evidence="6" id="KW-1185">Reference proteome</keyword>
<evidence type="ECO:0000313" key="5">
    <source>
        <dbReference type="EMBL" id="OWK45234.1"/>
    </source>
</evidence>
<dbReference type="Pfam" id="PF02626">
    <property type="entry name" value="CT_A_B"/>
    <property type="match status" value="1"/>
</dbReference>
<dbReference type="Proteomes" id="UP000214646">
    <property type="component" value="Unassembled WGS sequence"/>
</dbReference>
<dbReference type="GO" id="GO:0016787">
    <property type="term" value="F:hydrolase activity"/>
    <property type="evidence" value="ECO:0007669"/>
    <property type="project" value="UniProtKB-KW"/>
</dbReference>
<dbReference type="AlphaFoldDB" id="A0A225E095"/>
<reference evidence="6" key="1">
    <citation type="submission" date="2017-06" db="EMBL/GenBank/DDBJ databases">
        <title>Genome analysis of Fimbriiglobus ruber SP5, the first member of the order Planctomycetales with confirmed chitinolytic capability.</title>
        <authorList>
            <person name="Ravin N.V."/>
            <person name="Rakitin A.L."/>
            <person name="Ivanova A.A."/>
            <person name="Beletsky A.V."/>
            <person name="Kulichevskaya I.S."/>
            <person name="Mardanov A.V."/>
            <person name="Dedysh S.N."/>
        </authorList>
    </citation>
    <scope>NUCLEOTIDE SEQUENCE [LARGE SCALE GENOMIC DNA]</scope>
    <source>
        <strain evidence="6">SP5</strain>
    </source>
</reference>
<dbReference type="InterPro" id="IPR052708">
    <property type="entry name" value="PxpC"/>
</dbReference>
<dbReference type="PANTHER" id="PTHR43309:SF3">
    <property type="entry name" value="5-OXOPROLINASE SUBUNIT C"/>
    <property type="match status" value="1"/>
</dbReference>
<dbReference type="RefSeq" id="WP_161967246.1">
    <property type="nucleotide sequence ID" value="NZ_NIDE01000002.1"/>
</dbReference>
<keyword evidence="2 5" id="KW-0378">Hydrolase</keyword>
<protein>
    <submittedName>
        <fullName evidence="5">Allophanate hydrolase 2 subunit 2</fullName>
    </submittedName>
</protein>
<dbReference type="SMART" id="SM00797">
    <property type="entry name" value="AHS2"/>
    <property type="match status" value="1"/>
</dbReference>
<evidence type="ECO:0000313" key="6">
    <source>
        <dbReference type="Proteomes" id="UP000214646"/>
    </source>
</evidence>
<evidence type="ECO:0000256" key="3">
    <source>
        <dbReference type="ARBA" id="ARBA00022840"/>
    </source>
</evidence>
<dbReference type="InterPro" id="IPR003778">
    <property type="entry name" value="CT_A_B"/>
</dbReference>
<name>A0A225E095_9BACT</name>
<comment type="caution">
    <text evidence="5">The sequence shown here is derived from an EMBL/GenBank/DDBJ whole genome shotgun (WGS) entry which is preliminary data.</text>
</comment>
<evidence type="ECO:0000256" key="2">
    <source>
        <dbReference type="ARBA" id="ARBA00022801"/>
    </source>
</evidence>
<sequence>MQTGRPLNNLLSTPGPTRRAFGRERVATRPAVPRGGLLFVSLTVLEPGLFSLLVDFGRTGGRDRGVPVGGAADRAALALGNALLGNSPATLALELTLAGPTLRADGDVACVVYGAPFSVTIVGRQSVEAGTTFQLRAGDVLKIGGTPAGVRGYLCVGGGFDGPTLFGSRSALTPIAVGAVLPCLPGATAGRSFPFVSPNVPDGPTELRVVDGPQRDWFPDDAFFTQPYTVGTAGNRMGVRLTGEPLRKRAGELVSEPVAPGAVQVTNDGLPIVLGVDGQTIGGYPKVAHVIRADLDRVAQLRPGTAVRFRHISLEEAEVAGRDRREWLREWLARAAVATPSRHAAPPLPGVRREFD</sequence>
<dbReference type="EMBL" id="NIDE01000002">
    <property type="protein sequence ID" value="OWK45234.1"/>
    <property type="molecule type" value="Genomic_DNA"/>
</dbReference>
<accession>A0A225E095</accession>
<dbReference type="InterPro" id="IPR029000">
    <property type="entry name" value="Cyclophilin-like_dom_sf"/>
</dbReference>
<gene>
    <name evidence="5" type="ORF">FRUB_01565</name>
</gene>
<evidence type="ECO:0000259" key="4">
    <source>
        <dbReference type="SMART" id="SM00797"/>
    </source>
</evidence>
<keyword evidence="1" id="KW-0547">Nucleotide-binding</keyword>
<dbReference type="SUPFAM" id="SSF50891">
    <property type="entry name" value="Cyclophilin-like"/>
    <property type="match status" value="1"/>
</dbReference>
<dbReference type="OrthoDB" id="9782422at2"/>
<dbReference type="PANTHER" id="PTHR43309">
    <property type="entry name" value="5-OXOPROLINASE SUBUNIT C"/>
    <property type="match status" value="1"/>
</dbReference>
<evidence type="ECO:0000256" key="1">
    <source>
        <dbReference type="ARBA" id="ARBA00022741"/>
    </source>
</evidence>
<proteinExistence type="predicted"/>